<dbReference type="Pfam" id="PF07331">
    <property type="entry name" value="TctB"/>
    <property type="match status" value="1"/>
</dbReference>
<name>A0A212KMH7_9PROT</name>
<feature type="transmembrane region" description="Helical" evidence="1">
    <location>
        <begin position="131"/>
        <end position="153"/>
    </location>
</feature>
<dbReference type="EMBL" id="FLUO01000003">
    <property type="protein sequence ID" value="SBW12858.1"/>
    <property type="molecule type" value="Genomic_DNA"/>
</dbReference>
<accession>A0A212KMH7</accession>
<evidence type="ECO:0000313" key="3">
    <source>
        <dbReference type="EMBL" id="SBW12858.1"/>
    </source>
</evidence>
<gene>
    <name evidence="3" type="ORF">KL86APRO_30349</name>
</gene>
<keyword evidence="1" id="KW-0472">Membrane</keyword>
<keyword evidence="1" id="KW-1133">Transmembrane helix</keyword>
<feature type="transmembrane region" description="Helical" evidence="1">
    <location>
        <begin position="45"/>
        <end position="66"/>
    </location>
</feature>
<organism evidence="3">
    <name type="scientific">uncultured Alphaproteobacteria bacterium</name>
    <dbReference type="NCBI Taxonomy" id="91750"/>
    <lineage>
        <taxon>Bacteria</taxon>
        <taxon>Pseudomonadati</taxon>
        <taxon>Pseudomonadota</taxon>
        <taxon>Alphaproteobacteria</taxon>
        <taxon>environmental samples</taxon>
    </lineage>
</organism>
<dbReference type="InterPro" id="IPR009936">
    <property type="entry name" value="DUF1468"/>
</dbReference>
<reference evidence="3" key="1">
    <citation type="submission" date="2016-04" db="EMBL/GenBank/DDBJ databases">
        <authorList>
            <person name="Evans L.H."/>
            <person name="Alamgir A."/>
            <person name="Owens N."/>
            <person name="Weber N.D."/>
            <person name="Virtaneva K."/>
            <person name="Barbian K."/>
            <person name="Babar A."/>
            <person name="Rosenke K."/>
        </authorList>
    </citation>
    <scope>NUCLEOTIDE SEQUENCE</scope>
    <source>
        <strain evidence="3">86</strain>
    </source>
</reference>
<sequence length="161" mass="17466">MVRVGRYRDVIAAVAFLAFSVTMYSSIDGIRVFAPNSASYVNARFFPYALSIILGGTSLVQLFVAVRNLPDEGGAGMSRAGLMRILASLVLLTAYVASMNALGFVITTAVYIFVQVLLLTPRERFSLRFALGLAVVATAAIHILFVHILTMMLPRAAFLPF</sequence>
<feature type="transmembrane region" description="Helical" evidence="1">
    <location>
        <begin position="101"/>
        <end position="119"/>
    </location>
</feature>
<feature type="transmembrane region" description="Helical" evidence="1">
    <location>
        <begin position="78"/>
        <end position="95"/>
    </location>
</feature>
<proteinExistence type="predicted"/>
<keyword evidence="1" id="KW-0812">Transmembrane</keyword>
<protein>
    <recommendedName>
        <fullName evidence="2">DUF1468 domain-containing protein</fullName>
    </recommendedName>
</protein>
<evidence type="ECO:0000259" key="2">
    <source>
        <dbReference type="Pfam" id="PF07331"/>
    </source>
</evidence>
<dbReference type="AlphaFoldDB" id="A0A212KMH7"/>
<evidence type="ECO:0000256" key="1">
    <source>
        <dbReference type="SAM" id="Phobius"/>
    </source>
</evidence>
<feature type="domain" description="DUF1468" evidence="2">
    <location>
        <begin position="11"/>
        <end position="154"/>
    </location>
</feature>